<dbReference type="SUPFAM" id="SSF56420">
    <property type="entry name" value="Peptide deformylase"/>
    <property type="match status" value="1"/>
</dbReference>
<dbReference type="HAMAP" id="MF_00163">
    <property type="entry name" value="Pep_deformylase"/>
    <property type="match status" value="1"/>
</dbReference>
<dbReference type="RefSeq" id="WP_163815286.1">
    <property type="nucleotide sequence ID" value="NZ_JAAGOB010000001.1"/>
</dbReference>
<comment type="function">
    <text evidence="6">Removes the formyl group from the N-terminal Met of newly synthesized proteins. Requires at least a dipeptide for an efficient rate of reaction. N-terminal L-methionine is a prerequisite for activity but the enzyme has broad specificity at other positions.</text>
</comment>
<dbReference type="Pfam" id="PF01327">
    <property type="entry name" value="Pep_deformylase"/>
    <property type="match status" value="1"/>
</dbReference>
<evidence type="ECO:0000256" key="6">
    <source>
        <dbReference type="HAMAP-Rule" id="MF_00163"/>
    </source>
</evidence>
<evidence type="ECO:0000313" key="7">
    <source>
        <dbReference type="EMBL" id="NED93949.1"/>
    </source>
</evidence>
<feature type="binding site" evidence="6">
    <location>
        <position position="130"/>
    </location>
    <ligand>
        <name>Fe cation</name>
        <dbReference type="ChEBI" id="CHEBI:24875"/>
    </ligand>
</feature>
<keyword evidence="8" id="KW-1185">Reference proteome</keyword>
<dbReference type="EC" id="3.5.1.88" evidence="6"/>
<dbReference type="PANTHER" id="PTHR10458:SF2">
    <property type="entry name" value="PEPTIDE DEFORMYLASE, MITOCHONDRIAL"/>
    <property type="match status" value="1"/>
</dbReference>
<name>A0A6N9YGE6_9ACTN</name>
<sequence>MAVQPIRLFGDPVLRTKAEPVLTFDKELRRLVRDLTETMLDAGGAGLAAPQLGVSLRVFTYDVDGIVGHLINPDLELSEEEQYGPEGCLSIPGLEIDCRRAFGVVAKGFNEYGDPVTIEGTELLARAIQHETDHLDGILFIDRLDREARKAAMKAIREAEWAGQPPPEVKISPHPTFGRAT</sequence>
<dbReference type="AlphaFoldDB" id="A0A6N9YGE6"/>
<accession>A0A6N9YGE6</accession>
<dbReference type="NCBIfam" id="TIGR00079">
    <property type="entry name" value="pept_deformyl"/>
    <property type="match status" value="1"/>
</dbReference>
<dbReference type="GO" id="GO:0006412">
    <property type="term" value="P:translation"/>
    <property type="evidence" value="ECO:0007669"/>
    <property type="project" value="UniProtKB-UniRule"/>
</dbReference>
<feature type="binding site" evidence="6">
    <location>
        <position position="134"/>
    </location>
    <ligand>
        <name>Fe cation</name>
        <dbReference type="ChEBI" id="CHEBI:24875"/>
    </ligand>
</feature>
<dbReference type="Gene3D" id="3.90.45.10">
    <property type="entry name" value="Peptide deformylase"/>
    <property type="match status" value="1"/>
</dbReference>
<evidence type="ECO:0000256" key="1">
    <source>
        <dbReference type="ARBA" id="ARBA00010759"/>
    </source>
</evidence>
<dbReference type="PIRSF" id="PIRSF004749">
    <property type="entry name" value="Pep_def"/>
    <property type="match status" value="1"/>
</dbReference>
<comment type="cofactor">
    <cofactor evidence="6">
        <name>Fe(2+)</name>
        <dbReference type="ChEBI" id="CHEBI:29033"/>
    </cofactor>
    <text evidence="6">Binds 1 Fe(2+) ion.</text>
</comment>
<reference evidence="7 8" key="1">
    <citation type="submission" date="2020-02" db="EMBL/GenBank/DDBJ databases">
        <authorList>
            <person name="Li X.-J."/>
            <person name="Feng X.-M."/>
        </authorList>
    </citation>
    <scope>NUCLEOTIDE SEQUENCE [LARGE SCALE GENOMIC DNA]</scope>
    <source>
        <strain evidence="7 8">CGMCC 4.7225</strain>
    </source>
</reference>
<keyword evidence="5 6" id="KW-0408">Iron</keyword>
<dbReference type="NCBIfam" id="NF001159">
    <property type="entry name" value="PRK00150.1-3"/>
    <property type="match status" value="1"/>
</dbReference>
<feature type="binding site" evidence="6">
    <location>
        <position position="88"/>
    </location>
    <ligand>
        <name>Fe cation</name>
        <dbReference type="ChEBI" id="CHEBI:24875"/>
    </ligand>
</feature>
<comment type="similarity">
    <text evidence="1 6">Belongs to the polypeptide deformylase family.</text>
</comment>
<keyword evidence="2 6" id="KW-0479">Metal-binding</keyword>
<dbReference type="InterPro" id="IPR036821">
    <property type="entry name" value="Peptide_deformylase_sf"/>
</dbReference>
<dbReference type="GO" id="GO:0042586">
    <property type="term" value="F:peptide deformylase activity"/>
    <property type="evidence" value="ECO:0007669"/>
    <property type="project" value="UniProtKB-UniRule"/>
</dbReference>
<dbReference type="PANTHER" id="PTHR10458">
    <property type="entry name" value="PEPTIDE DEFORMYLASE"/>
    <property type="match status" value="1"/>
</dbReference>
<proteinExistence type="inferred from homology"/>
<dbReference type="PRINTS" id="PR01576">
    <property type="entry name" value="PDEFORMYLASE"/>
</dbReference>
<dbReference type="Proteomes" id="UP000469185">
    <property type="component" value="Unassembled WGS sequence"/>
</dbReference>
<dbReference type="GO" id="GO:0046872">
    <property type="term" value="F:metal ion binding"/>
    <property type="evidence" value="ECO:0007669"/>
    <property type="project" value="UniProtKB-KW"/>
</dbReference>
<feature type="active site" evidence="6">
    <location>
        <position position="131"/>
    </location>
</feature>
<evidence type="ECO:0000256" key="3">
    <source>
        <dbReference type="ARBA" id="ARBA00022801"/>
    </source>
</evidence>
<evidence type="ECO:0000256" key="2">
    <source>
        <dbReference type="ARBA" id="ARBA00022723"/>
    </source>
</evidence>
<comment type="catalytic activity">
    <reaction evidence="6">
        <text>N-terminal N-formyl-L-methionyl-[peptide] + H2O = N-terminal L-methionyl-[peptide] + formate</text>
        <dbReference type="Rhea" id="RHEA:24420"/>
        <dbReference type="Rhea" id="RHEA-COMP:10639"/>
        <dbReference type="Rhea" id="RHEA-COMP:10640"/>
        <dbReference type="ChEBI" id="CHEBI:15377"/>
        <dbReference type="ChEBI" id="CHEBI:15740"/>
        <dbReference type="ChEBI" id="CHEBI:49298"/>
        <dbReference type="ChEBI" id="CHEBI:64731"/>
        <dbReference type="EC" id="3.5.1.88"/>
    </reaction>
</comment>
<keyword evidence="4 6" id="KW-0648">Protein biosynthesis</keyword>
<gene>
    <name evidence="6 7" type="primary">def</name>
    <name evidence="7" type="ORF">G1H11_01300</name>
</gene>
<dbReference type="CDD" id="cd00487">
    <property type="entry name" value="Pep_deformylase"/>
    <property type="match status" value="1"/>
</dbReference>
<organism evidence="7 8">
    <name type="scientific">Phytoactinopolyspora alkaliphila</name>
    <dbReference type="NCBI Taxonomy" id="1783498"/>
    <lineage>
        <taxon>Bacteria</taxon>
        <taxon>Bacillati</taxon>
        <taxon>Actinomycetota</taxon>
        <taxon>Actinomycetes</taxon>
        <taxon>Jiangellales</taxon>
        <taxon>Jiangellaceae</taxon>
        <taxon>Phytoactinopolyspora</taxon>
    </lineage>
</organism>
<evidence type="ECO:0000313" key="8">
    <source>
        <dbReference type="Proteomes" id="UP000469185"/>
    </source>
</evidence>
<keyword evidence="3 6" id="KW-0378">Hydrolase</keyword>
<evidence type="ECO:0000256" key="5">
    <source>
        <dbReference type="ARBA" id="ARBA00023004"/>
    </source>
</evidence>
<evidence type="ECO:0000256" key="4">
    <source>
        <dbReference type="ARBA" id="ARBA00022917"/>
    </source>
</evidence>
<dbReference type="EMBL" id="JAAGOB010000001">
    <property type="protein sequence ID" value="NED93949.1"/>
    <property type="molecule type" value="Genomic_DNA"/>
</dbReference>
<comment type="caution">
    <text evidence="7">The sequence shown here is derived from an EMBL/GenBank/DDBJ whole genome shotgun (WGS) entry which is preliminary data.</text>
</comment>
<protein>
    <recommendedName>
        <fullName evidence="6">Peptide deformylase</fullName>
        <shortName evidence="6">PDF</shortName>
        <ecNumber evidence="6">3.5.1.88</ecNumber>
    </recommendedName>
    <alternativeName>
        <fullName evidence="6">Polypeptide deformylase</fullName>
    </alternativeName>
</protein>
<dbReference type="InterPro" id="IPR023635">
    <property type="entry name" value="Peptide_deformylase"/>
</dbReference>